<organism evidence="1 2">
    <name type="scientific">Limnothrix redekei LRLZ20PSL1</name>
    <dbReference type="NCBI Taxonomy" id="3112953"/>
    <lineage>
        <taxon>Bacteria</taxon>
        <taxon>Bacillati</taxon>
        <taxon>Cyanobacteriota</taxon>
        <taxon>Cyanophyceae</taxon>
        <taxon>Pseudanabaenales</taxon>
        <taxon>Pseudanabaenaceae</taxon>
        <taxon>Limnothrix</taxon>
    </lineage>
</organism>
<dbReference type="RefSeq" id="WP_393014233.1">
    <property type="nucleotide sequence ID" value="NZ_JAZAQF010000079.1"/>
</dbReference>
<name>A0ABW7CCQ2_9CYAN</name>
<evidence type="ECO:0000313" key="1">
    <source>
        <dbReference type="EMBL" id="MFG3818717.1"/>
    </source>
</evidence>
<gene>
    <name evidence="1" type="ORF">VPK24_13800</name>
</gene>
<reference evidence="2" key="1">
    <citation type="journal article" date="2024" name="Algal Res.">
        <title>Biochemical, toxicological and genomic investigation of a high-biomass producing Limnothrix strain isolated from Italian shallow drinking water reservoir.</title>
        <authorList>
            <person name="Simonazzi M."/>
            <person name="Shishido T.K."/>
            <person name="Delbaje E."/>
            <person name="Wahlsten M."/>
            <person name="Fewer D.P."/>
            <person name="Sivonen K."/>
            <person name="Pezzolesi L."/>
            <person name="Pistocchi R."/>
        </authorList>
    </citation>
    <scope>NUCLEOTIDE SEQUENCE [LARGE SCALE GENOMIC DNA]</scope>
    <source>
        <strain evidence="2">LRLZ20PSL1</strain>
    </source>
</reference>
<keyword evidence="2" id="KW-1185">Reference proteome</keyword>
<dbReference type="Proteomes" id="UP001604335">
    <property type="component" value="Unassembled WGS sequence"/>
</dbReference>
<evidence type="ECO:0000313" key="2">
    <source>
        <dbReference type="Proteomes" id="UP001604335"/>
    </source>
</evidence>
<protein>
    <recommendedName>
        <fullName evidence="3">Holin of 3TMs, for gene-transfer release</fullName>
    </recommendedName>
</protein>
<accession>A0ABW7CCQ2</accession>
<proteinExistence type="predicted"/>
<sequence>MNSVERLIVMAEDELTEFSTDARKVEKLRRKIGLTLSAAEQRQAKEQLKVELAEGGQLAEFVEKQRQSIALPFWGVTGLGLLIGVSMEQPAAFVFVIAGTLAAWTVQKWGWRLQAKRLILNTLEDLTKGGGHGGNSDSAAAN</sequence>
<evidence type="ECO:0008006" key="3">
    <source>
        <dbReference type="Google" id="ProtNLM"/>
    </source>
</evidence>
<dbReference type="EMBL" id="JAZAQF010000079">
    <property type="protein sequence ID" value="MFG3818717.1"/>
    <property type="molecule type" value="Genomic_DNA"/>
</dbReference>
<comment type="caution">
    <text evidence="1">The sequence shown here is derived from an EMBL/GenBank/DDBJ whole genome shotgun (WGS) entry which is preliminary data.</text>
</comment>